<proteinExistence type="predicted"/>
<accession>A0A645HX53</accession>
<comment type="caution">
    <text evidence="1">The sequence shown here is derived from an EMBL/GenBank/DDBJ whole genome shotgun (WGS) entry which is preliminary data.</text>
</comment>
<name>A0A645HX53_9ZZZZ</name>
<dbReference type="EMBL" id="VSSQ01101401">
    <property type="protein sequence ID" value="MPN43166.1"/>
    <property type="molecule type" value="Genomic_DNA"/>
</dbReference>
<organism evidence="1">
    <name type="scientific">bioreactor metagenome</name>
    <dbReference type="NCBI Taxonomy" id="1076179"/>
    <lineage>
        <taxon>unclassified sequences</taxon>
        <taxon>metagenomes</taxon>
        <taxon>ecological metagenomes</taxon>
    </lineage>
</organism>
<dbReference type="AlphaFoldDB" id="A0A645HX53"/>
<protein>
    <submittedName>
        <fullName evidence="1">Uncharacterized protein</fullName>
    </submittedName>
</protein>
<sequence length="46" mass="5450">MLLAERLHLLGVVRHRGIGHFQLQLAVTGLYLFKFIYQFHPLHHPM</sequence>
<gene>
    <name evidence="1" type="ORF">SDC9_190725</name>
</gene>
<reference evidence="1" key="1">
    <citation type="submission" date="2019-08" db="EMBL/GenBank/DDBJ databases">
        <authorList>
            <person name="Kucharzyk K."/>
            <person name="Murdoch R.W."/>
            <person name="Higgins S."/>
            <person name="Loffler F."/>
        </authorList>
    </citation>
    <scope>NUCLEOTIDE SEQUENCE</scope>
</reference>
<evidence type="ECO:0000313" key="1">
    <source>
        <dbReference type="EMBL" id="MPN43166.1"/>
    </source>
</evidence>